<dbReference type="EMBL" id="RDSM01000001">
    <property type="protein sequence ID" value="RXH58166.1"/>
    <property type="molecule type" value="Genomic_DNA"/>
</dbReference>
<name>A0A4Q0T8V9_9BACT</name>
<evidence type="ECO:0000313" key="2">
    <source>
        <dbReference type="Proteomes" id="UP000289437"/>
    </source>
</evidence>
<gene>
    <name evidence="1" type="ORF">GRAN_1476</name>
</gene>
<organism evidence="1 2">
    <name type="scientific">Granulicella sibirica</name>
    <dbReference type="NCBI Taxonomy" id="2479048"/>
    <lineage>
        <taxon>Bacteria</taxon>
        <taxon>Pseudomonadati</taxon>
        <taxon>Acidobacteriota</taxon>
        <taxon>Terriglobia</taxon>
        <taxon>Terriglobales</taxon>
        <taxon>Acidobacteriaceae</taxon>
        <taxon>Granulicella</taxon>
    </lineage>
</organism>
<proteinExistence type="predicted"/>
<reference evidence="2" key="2">
    <citation type="submission" date="2019-02" db="EMBL/GenBank/DDBJ databases">
        <title>Granulicella sibirica sp. nov., a psychrotolerant acidobacterium isolated from an organic soil layer in forested tundra, West Siberia.</title>
        <authorList>
            <person name="Oshkin I.Y."/>
            <person name="Kulichevskaya I.S."/>
            <person name="Rijpstra W.I.C."/>
            <person name="Sinninghe Damste J.S."/>
            <person name="Rakitin A.L."/>
            <person name="Ravin N.V."/>
            <person name="Dedysh S.N."/>
        </authorList>
    </citation>
    <scope>NUCLEOTIDE SEQUENCE [LARGE SCALE GENOMIC DNA]</scope>
    <source>
        <strain evidence="2">AF10</strain>
    </source>
</reference>
<protein>
    <submittedName>
        <fullName evidence="1">Uncharacterized protein</fullName>
    </submittedName>
</protein>
<dbReference type="Proteomes" id="UP000289437">
    <property type="component" value="Unassembled WGS sequence"/>
</dbReference>
<accession>A0A4Q0T8V9</accession>
<dbReference type="AlphaFoldDB" id="A0A4Q0T8V9"/>
<reference evidence="1 2" key="1">
    <citation type="submission" date="2018-11" db="EMBL/GenBank/DDBJ databases">
        <authorList>
            <person name="Mardanov A.V."/>
            <person name="Ravin N.V."/>
            <person name="Dedysh S.N."/>
        </authorList>
    </citation>
    <scope>NUCLEOTIDE SEQUENCE [LARGE SCALE GENOMIC DNA]</scope>
    <source>
        <strain evidence="1 2">AF10</strain>
    </source>
</reference>
<comment type="caution">
    <text evidence="1">The sequence shown here is derived from an EMBL/GenBank/DDBJ whole genome shotgun (WGS) entry which is preliminary data.</text>
</comment>
<sequence>MLDSVHTLSLPLIVLQQRLAIAHMRFVGFMRTTRALVPIEPLNRLQANQADRIERTIGFLSEHGSAFHKGFR</sequence>
<keyword evidence="2" id="KW-1185">Reference proteome</keyword>
<evidence type="ECO:0000313" key="1">
    <source>
        <dbReference type="EMBL" id="RXH58166.1"/>
    </source>
</evidence>